<keyword evidence="6" id="KW-0479">Metal-binding</keyword>
<evidence type="ECO:0000259" key="8">
    <source>
        <dbReference type="PROSITE" id="PS50966"/>
    </source>
</evidence>
<evidence type="ECO:0000313" key="10">
    <source>
        <dbReference type="Proteomes" id="UP000284657"/>
    </source>
</evidence>
<dbReference type="PANTHER" id="PTHR11266">
    <property type="entry name" value="PEROXISOMAL MEMBRANE PROTEIN 2, PXMP2 MPV17"/>
    <property type="match status" value="1"/>
</dbReference>
<keyword evidence="6" id="KW-0862">Zinc</keyword>
<evidence type="ECO:0000256" key="2">
    <source>
        <dbReference type="ARBA" id="ARBA00006824"/>
    </source>
</evidence>
<protein>
    <recommendedName>
        <fullName evidence="8">SWIM-type domain-containing protein</fullName>
    </recommendedName>
</protein>
<reference evidence="9 10" key="1">
    <citation type="submission" date="2018-07" db="EMBL/GenBank/DDBJ databases">
        <title>Genome sequencing of oomycete isolates from Chile give support for New Zealand origin for Phytophthora kernoviae and make available the first Nothophytophthora sp. genome.</title>
        <authorList>
            <person name="Studholme D.J."/>
            <person name="Sanfuentes E."/>
            <person name="Panda P."/>
            <person name="Hill R."/>
            <person name="Sambles C."/>
            <person name="Grant M."/>
            <person name="Williams N.M."/>
            <person name="Mcdougal R.L."/>
        </authorList>
    </citation>
    <scope>NUCLEOTIDE SEQUENCE [LARGE SCALE GENOMIC DNA]</scope>
    <source>
        <strain evidence="9">Chile7</strain>
    </source>
</reference>
<dbReference type="InterPro" id="IPR007527">
    <property type="entry name" value="Znf_SWIM"/>
</dbReference>
<dbReference type="AlphaFoldDB" id="A0A421G8K6"/>
<keyword evidence="6" id="KW-0863">Zinc-finger</keyword>
<evidence type="ECO:0000256" key="7">
    <source>
        <dbReference type="SAM" id="MobiDB-lite"/>
    </source>
</evidence>
<keyword evidence="3" id="KW-0812">Transmembrane</keyword>
<name>A0A421G8K6_9STRA</name>
<evidence type="ECO:0000313" key="9">
    <source>
        <dbReference type="EMBL" id="RLN69660.1"/>
    </source>
</evidence>
<evidence type="ECO:0000256" key="4">
    <source>
        <dbReference type="ARBA" id="ARBA00022989"/>
    </source>
</evidence>
<evidence type="ECO:0000256" key="6">
    <source>
        <dbReference type="PROSITE-ProRule" id="PRU00325"/>
    </source>
</evidence>
<dbReference type="PANTHER" id="PTHR11266:SF17">
    <property type="entry name" value="PROTEIN MPV17"/>
    <property type="match status" value="1"/>
</dbReference>
<evidence type="ECO:0000256" key="3">
    <source>
        <dbReference type="ARBA" id="ARBA00022692"/>
    </source>
</evidence>
<comment type="caution">
    <text evidence="9">The sequence shown here is derived from an EMBL/GenBank/DDBJ whole genome shotgun (WGS) entry which is preliminary data.</text>
</comment>
<dbReference type="GO" id="GO:0008270">
    <property type="term" value="F:zinc ion binding"/>
    <property type="evidence" value="ECO:0007669"/>
    <property type="project" value="UniProtKB-KW"/>
</dbReference>
<dbReference type="Proteomes" id="UP000284657">
    <property type="component" value="Unassembled WGS sequence"/>
</dbReference>
<comment type="similarity">
    <text evidence="2">Belongs to the peroxisomal membrane protein PXMP2/4 family.</text>
</comment>
<keyword evidence="5" id="KW-0472">Membrane</keyword>
<sequence>MVRRLGQFYHYWLHEAPLLTKVATAATLFGVGDRIAQRIESKSTLENKNEPNATTNRAQGSDNDRTRLMSTSTARTLRMMVWGGLFAAPIMHNWFHFVERAIPGTGKLVIAKKVAADMMVIAPGTSLAFFTVTKCMEGEPASDAFEVAKAKLPPTLLADYMLWPAANMIIFGMVPLHYRTPLTHCVSLVWSTFLSAMASHETAETPLMNVASTSLTERGDAPSNLLSIRQVVLNMNRADEDELQQIMGGWTLVDFGTYTTHYTRKQYSKTLAPLDRAQYIANAFKDVWPEITLLNCFPHLVRKSREKAKLLKVAEFYEDNVLPDIRYLSKTRSKKQFKALGPLVSEVVVRAQMLLKEKTNFYVIKDTRSKLAKGILFNVTKFVVSAKNIHSAPLDRTRATKYRDSLNRKLPTSITVNTAELQCLSIHQVQLFSVNLLILAIRKKYACDCAIFFQTGWQCSHVIVAMALQQDTTIDEVLKTLPTRKLSGGQRKRVGPLAEGGENTHRFFIDVLIREFLKYPARPLHWNLREFKLPGDDGNEVEQFLLGKVISWRETDGIFFWMTKFSNGVQVKLGCQELAECLNRAYTHSADVAGAESFGCNSYASVLRAMPSFKTSSYDLYFQRLQFFWKHLRFLLAFSAEQASLRWRFTQDRAKMKVLDTLAKRLVPKASKQVFIAYGDWSHRTGIKGHALGPVKGFVEALKRRAAVIPMDEYQTSITCSYCHQRLKQARLFTKMKRKEDEVGT</sequence>
<evidence type="ECO:0000256" key="1">
    <source>
        <dbReference type="ARBA" id="ARBA00004141"/>
    </source>
</evidence>
<feature type="compositionally biased region" description="Polar residues" evidence="7">
    <location>
        <begin position="50"/>
        <end position="61"/>
    </location>
</feature>
<dbReference type="EMBL" id="MBAD02000330">
    <property type="protein sequence ID" value="RLN69660.1"/>
    <property type="molecule type" value="Genomic_DNA"/>
</dbReference>
<keyword evidence="4" id="KW-1133">Transmembrane helix</keyword>
<dbReference type="PROSITE" id="PS50966">
    <property type="entry name" value="ZF_SWIM"/>
    <property type="match status" value="1"/>
</dbReference>
<organism evidence="9 10">
    <name type="scientific">Phytophthora kernoviae</name>
    <dbReference type="NCBI Taxonomy" id="325452"/>
    <lineage>
        <taxon>Eukaryota</taxon>
        <taxon>Sar</taxon>
        <taxon>Stramenopiles</taxon>
        <taxon>Oomycota</taxon>
        <taxon>Peronosporomycetes</taxon>
        <taxon>Peronosporales</taxon>
        <taxon>Peronosporaceae</taxon>
        <taxon>Phytophthora</taxon>
    </lineage>
</organism>
<comment type="subcellular location">
    <subcellularLocation>
        <location evidence="1">Membrane</location>
        <topology evidence="1">Multi-pass membrane protein</topology>
    </subcellularLocation>
</comment>
<dbReference type="GO" id="GO:0016020">
    <property type="term" value="C:membrane"/>
    <property type="evidence" value="ECO:0007669"/>
    <property type="project" value="UniProtKB-SubCell"/>
</dbReference>
<dbReference type="InterPro" id="IPR007248">
    <property type="entry name" value="Mpv17_PMP22"/>
</dbReference>
<dbReference type="GO" id="GO:0005737">
    <property type="term" value="C:cytoplasm"/>
    <property type="evidence" value="ECO:0007669"/>
    <property type="project" value="TreeGrafter"/>
</dbReference>
<feature type="region of interest" description="Disordered" evidence="7">
    <location>
        <begin position="42"/>
        <end position="67"/>
    </location>
</feature>
<dbReference type="Pfam" id="PF04117">
    <property type="entry name" value="Mpv17_PMP22"/>
    <property type="match status" value="1"/>
</dbReference>
<evidence type="ECO:0000256" key="5">
    <source>
        <dbReference type="ARBA" id="ARBA00023136"/>
    </source>
</evidence>
<accession>A0A421G8K6</accession>
<proteinExistence type="inferred from homology"/>
<gene>
    <name evidence="9" type="ORF">BBJ29_001289</name>
</gene>
<feature type="domain" description="SWIM-type" evidence="8">
    <location>
        <begin position="432"/>
        <end position="470"/>
    </location>
</feature>